<dbReference type="EMBL" id="LAZR01005621">
    <property type="protein sequence ID" value="KKM98414.1"/>
    <property type="molecule type" value="Genomic_DNA"/>
</dbReference>
<evidence type="ECO:0000313" key="1">
    <source>
        <dbReference type="EMBL" id="KKM98414.1"/>
    </source>
</evidence>
<dbReference type="AlphaFoldDB" id="A0A0F9LTI7"/>
<protein>
    <submittedName>
        <fullName evidence="1">Uncharacterized protein</fullName>
    </submittedName>
</protein>
<accession>A0A0F9LTI7</accession>
<organism evidence="1">
    <name type="scientific">marine sediment metagenome</name>
    <dbReference type="NCBI Taxonomy" id="412755"/>
    <lineage>
        <taxon>unclassified sequences</taxon>
        <taxon>metagenomes</taxon>
        <taxon>ecological metagenomes</taxon>
    </lineage>
</organism>
<name>A0A0F9LTI7_9ZZZZ</name>
<sequence length="182" mass="19714">MKGFIGSVWTPVFVQIDLKNATLKLIDGDTPTPNEIEIKIGEGNLTYSENKNIEYTLNRGLLDEVREGDEVPMDIAFDLVWDYISGNQDSAAVPPLVEDVLKNINNAAGWISTDSDTCRPFAVDVVIEYVPDCGAGAAGDIETITLPDFRYETLDHDLRAGTISCSGRCNAKTATVVRAAGS</sequence>
<reference evidence="1" key="1">
    <citation type="journal article" date="2015" name="Nature">
        <title>Complex archaea that bridge the gap between prokaryotes and eukaryotes.</title>
        <authorList>
            <person name="Spang A."/>
            <person name="Saw J.H."/>
            <person name="Jorgensen S.L."/>
            <person name="Zaremba-Niedzwiedzka K."/>
            <person name="Martijn J."/>
            <person name="Lind A.E."/>
            <person name="van Eijk R."/>
            <person name="Schleper C."/>
            <person name="Guy L."/>
            <person name="Ettema T.J."/>
        </authorList>
    </citation>
    <scope>NUCLEOTIDE SEQUENCE</scope>
</reference>
<proteinExistence type="predicted"/>
<comment type="caution">
    <text evidence="1">The sequence shown here is derived from an EMBL/GenBank/DDBJ whole genome shotgun (WGS) entry which is preliminary data.</text>
</comment>
<gene>
    <name evidence="1" type="ORF">LCGC14_1158190</name>
</gene>